<dbReference type="Pfam" id="PF12385">
    <property type="entry name" value="Peptidase_C70"/>
    <property type="match status" value="1"/>
</dbReference>
<evidence type="ECO:0000313" key="1">
    <source>
        <dbReference type="EMBL" id="VWB50309.1"/>
    </source>
</evidence>
<dbReference type="GO" id="GO:0006508">
    <property type="term" value="P:proteolysis"/>
    <property type="evidence" value="ECO:0007669"/>
    <property type="project" value="UniProtKB-KW"/>
</dbReference>
<keyword evidence="2" id="KW-1185">Reference proteome</keyword>
<reference evidence="1 2" key="1">
    <citation type="submission" date="2019-09" db="EMBL/GenBank/DDBJ databases">
        <authorList>
            <person name="Depoorter E."/>
        </authorList>
    </citation>
    <scope>NUCLEOTIDE SEQUENCE [LARGE SCALE GENOMIC DNA]</scope>
    <source>
        <strain evidence="1">LMG 24065</strain>
    </source>
</reference>
<dbReference type="GeneID" id="93027379"/>
<dbReference type="Proteomes" id="UP000494125">
    <property type="component" value="Unassembled WGS sequence"/>
</dbReference>
<accession>A0A6P2K476</accession>
<dbReference type="EMBL" id="CABVPN010000010">
    <property type="protein sequence ID" value="VWB50309.1"/>
    <property type="molecule type" value="Genomic_DNA"/>
</dbReference>
<protein>
    <submittedName>
        <fullName evidence="1">Cysteine protease avirulence protein AvrRpt2</fullName>
        <ecNumber evidence="1">3.4.22.-</ecNumber>
    </submittedName>
</protein>
<dbReference type="AlphaFoldDB" id="A0A6P2K476"/>
<keyword evidence="1" id="KW-0378">Hydrolase</keyword>
<dbReference type="RefSeq" id="WP_082728784.1">
    <property type="nucleotide sequence ID" value="NZ_CABVPN010000010.1"/>
</dbReference>
<sequence length="178" mass="20048">MKRPNYRLLTVPLVGQRRNSDGEWLTLDKGDGKGPQPHGDMACWYAAACMVSYYFRPGPRLGLPDVWRKDQGMAQASISKLIRVEGLMALDPPKPFKTEVTTEWLEDALWRYGPIWAGGAFHMGQQHAIVVTGVKDTVVFYNDPWEPAAKTMDIKMFRSALGPHDNCLLVKGSLKTHY</sequence>
<organism evidence="1 2">
    <name type="scientific">Burkholderia diffusa</name>
    <dbReference type="NCBI Taxonomy" id="488732"/>
    <lineage>
        <taxon>Bacteria</taxon>
        <taxon>Pseudomonadati</taxon>
        <taxon>Pseudomonadota</taxon>
        <taxon>Betaproteobacteria</taxon>
        <taxon>Burkholderiales</taxon>
        <taxon>Burkholderiaceae</taxon>
        <taxon>Burkholderia</taxon>
        <taxon>Burkholderia cepacia complex</taxon>
    </lineage>
</organism>
<dbReference type="GO" id="GO:0008233">
    <property type="term" value="F:peptidase activity"/>
    <property type="evidence" value="ECO:0007669"/>
    <property type="project" value="UniProtKB-KW"/>
</dbReference>
<keyword evidence="1" id="KW-0645">Protease</keyword>
<gene>
    <name evidence="1" type="primary">avrRpt2</name>
    <name evidence="1" type="ORF">BDI24065_02302</name>
</gene>
<proteinExistence type="predicted"/>
<dbReference type="InterPro" id="IPR022118">
    <property type="entry name" value="Peptidase_C70_AvrRpt2"/>
</dbReference>
<evidence type="ECO:0000313" key="2">
    <source>
        <dbReference type="Proteomes" id="UP000494125"/>
    </source>
</evidence>
<dbReference type="EC" id="3.4.22.-" evidence="1"/>
<name>A0A6P2K476_9BURK</name>